<reference evidence="2" key="1">
    <citation type="submission" date="2024-05" db="EMBL/GenBank/DDBJ databases">
        <title>Whole genome shotgun sequence of Streptomyces hydrogenans NBRC 13475.</title>
        <authorList>
            <person name="Komaki H."/>
            <person name="Tamura T."/>
        </authorList>
    </citation>
    <scope>NUCLEOTIDE SEQUENCE</scope>
    <source>
        <strain evidence="2">NBRC 13475</strain>
    </source>
</reference>
<dbReference type="Pfam" id="PF04860">
    <property type="entry name" value="Phage_portal"/>
    <property type="match status" value="1"/>
</dbReference>
<organism evidence="2 3">
    <name type="scientific">Streptomyces hydrogenans</name>
    <dbReference type="NCBI Taxonomy" id="1873719"/>
    <lineage>
        <taxon>Bacteria</taxon>
        <taxon>Bacillati</taxon>
        <taxon>Actinomycetota</taxon>
        <taxon>Actinomycetes</taxon>
        <taxon>Kitasatosporales</taxon>
        <taxon>Streptomycetaceae</taxon>
        <taxon>Streptomyces</taxon>
    </lineage>
</organism>
<feature type="region of interest" description="Disordered" evidence="1">
    <location>
        <begin position="443"/>
        <end position="518"/>
    </location>
</feature>
<name>A0ABQ3PJQ4_9ACTN</name>
<evidence type="ECO:0000256" key="1">
    <source>
        <dbReference type="SAM" id="MobiDB-lite"/>
    </source>
</evidence>
<accession>A0ABQ3PJQ4</accession>
<evidence type="ECO:0000313" key="3">
    <source>
        <dbReference type="Proteomes" id="UP001052739"/>
    </source>
</evidence>
<proteinExistence type="predicted"/>
<dbReference type="RefSeq" id="WP_190222727.1">
    <property type="nucleotide sequence ID" value="NZ_BNBS01000020.1"/>
</dbReference>
<dbReference type="EMBL" id="BNDW01000068">
    <property type="protein sequence ID" value="GHI25254.1"/>
    <property type="molecule type" value="Genomic_DNA"/>
</dbReference>
<feature type="compositionally biased region" description="Low complexity" evidence="1">
    <location>
        <begin position="478"/>
        <end position="494"/>
    </location>
</feature>
<dbReference type="Proteomes" id="UP001052739">
    <property type="component" value="Unassembled WGS sequence"/>
</dbReference>
<comment type="caution">
    <text evidence="2">The sequence shown here is derived from an EMBL/GenBank/DDBJ whole genome shotgun (WGS) entry which is preliminary data.</text>
</comment>
<evidence type="ECO:0008006" key="4">
    <source>
        <dbReference type="Google" id="ProtNLM"/>
    </source>
</evidence>
<keyword evidence="3" id="KW-1185">Reference proteome</keyword>
<evidence type="ECO:0000313" key="2">
    <source>
        <dbReference type="EMBL" id="GHI25254.1"/>
    </source>
</evidence>
<gene>
    <name evidence="2" type="ORF">Shyd_66250</name>
</gene>
<protein>
    <recommendedName>
        <fullName evidence="4">Phage portal protein</fullName>
    </recommendedName>
</protein>
<sequence>MAKVWSSLFSKPKPQERMTLDDLYQQVVKYQGLEYPVLGSPGAGENYEAIDADFEGYVSQAYKGDGVVFACMVARMRLFSQIRFQWQKMREGRPGDLFGTKELSIFEDPWPNGGSTSALLSRAIQHADMGGTHYAVRETKSRGAAAISRIRVLRPDWVTTILTAPPDQAVECDIAGWIYKPGGTQDRSAWKFYVAGDERFAMWAPTPDPQALYRGMSWLTPVIREIMSDKAATKHKSKFFENAATPSFAMSFKETVTNDQFKDFIRTMKETHQGADNAYKPLFVGGGADITPLMYDLRQLDFKATQGAGETRIAAAARVHPVIVGLSEGMQGSSLNAGNFKAAKDSWADGEMRPLWESLCQAYRGLVRTPQGARLWYDDRHISFLRDDISEKAKVLAQEADILQGLVMQGWTQESAIEALMESGCVGDWRKLKHTGLFSVQLQPPMPDGPPAAKVVDQNGKPVKPQPASPGAKAGKLQPATGPGAAGRPAIGQQRPGAKPPATPKGSRDGDDASEEEA</sequence>
<dbReference type="InterPro" id="IPR006944">
    <property type="entry name" value="Phage/GTA_portal"/>
</dbReference>